<comment type="function">
    <text evidence="9">Catalyzes the first step in the biosynthesis of NAD from nicotinic acid, the ATP-dependent synthesis of beta-nicotinate D-ribonucleotide from nicotinate and 5-phospho-D-ribose 1-phosphate.</text>
</comment>
<dbReference type="InterPro" id="IPR040727">
    <property type="entry name" value="NAPRTase_N"/>
</dbReference>
<evidence type="ECO:0000256" key="5">
    <source>
        <dbReference type="ARBA" id="ARBA00022598"/>
    </source>
</evidence>
<keyword evidence="4" id="KW-0597">Phosphoprotein</keyword>
<organism evidence="11 12">
    <name type="scientific">Streptomyces boncukensis</name>
    <dbReference type="NCBI Taxonomy" id="2711219"/>
    <lineage>
        <taxon>Bacteria</taxon>
        <taxon>Bacillati</taxon>
        <taxon>Actinomycetota</taxon>
        <taxon>Actinomycetes</taxon>
        <taxon>Kitasatosporales</taxon>
        <taxon>Streptomycetaceae</taxon>
        <taxon>Streptomyces</taxon>
    </lineage>
</organism>
<protein>
    <recommendedName>
        <fullName evidence="3 9">Nicotinate phosphoribosyltransferase</fullName>
        <ecNumber evidence="3 9">6.3.4.21</ecNumber>
    </recommendedName>
</protein>
<feature type="domain" description="Nicotinate phosphoribosyltransferase N-terminal" evidence="10">
    <location>
        <begin position="17"/>
        <end position="141"/>
    </location>
</feature>
<dbReference type="NCBIfam" id="TIGR01513">
    <property type="entry name" value="NAPRTase_put"/>
    <property type="match status" value="1"/>
</dbReference>
<proteinExistence type="inferred from homology"/>
<dbReference type="RefSeq" id="WP_165303312.1">
    <property type="nucleotide sequence ID" value="NZ_JAAKZZ010000850.1"/>
</dbReference>
<dbReference type="UniPathway" id="UPA00253">
    <property type="reaction ID" value="UER00457"/>
</dbReference>
<dbReference type="GO" id="GO:0004516">
    <property type="term" value="F:nicotinate phosphoribosyltransferase activity"/>
    <property type="evidence" value="ECO:0007669"/>
    <property type="project" value="UniProtKB-UniRule"/>
</dbReference>
<evidence type="ECO:0000256" key="3">
    <source>
        <dbReference type="ARBA" id="ARBA00013236"/>
    </source>
</evidence>
<dbReference type="FunFam" id="3.20.20.70:FF:000076">
    <property type="entry name" value="Nicotinate phosphoribosyltransferase"/>
    <property type="match status" value="1"/>
</dbReference>
<dbReference type="NCBIfam" id="NF009131">
    <property type="entry name" value="PRK12484.1"/>
    <property type="match status" value="1"/>
</dbReference>
<gene>
    <name evidence="11" type="ORF">G5C65_36320</name>
</gene>
<name>A0A6G4X844_9ACTN</name>
<dbReference type="InterPro" id="IPR006405">
    <property type="entry name" value="Nic_PRibTrfase_pncB"/>
</dbReference>
<dbReference type="Pfam" id="PF17767">
    <property type="entry name" value="NAPRTase_N"/>
    <property type="match status" value="1"/>
</dbReference>
<evidence type="ECO:0000256" key="1">
    <source>
        <dbReference type="ARBA" id="ARBA00004952"/>
    </source>
</evidence>
<dbReference type="GO" id="GO:0047280">
    <property type="term" value="F:nicotinamide phosphoribosyltransferase activity"/>
    <property type="evidence" value="ECO:0007669"/>
    <property type="project" value="UniProtKB-ARBA"/>
</dbReference>
<accession>A0A6G4X844</accession>
<evidence type="ECO:0000313" key="11">
    <source>
        <dbReference type="EMBL" id="NGO73695.1"/>
    </source>
</evidence>
<dbReference type="GO" id="GO:0034355">
    <property type="term" value="P:NAD+ biosynthetic process via the salvage pathway"/>
    <property type="evidence" value="ECO:0007669"/>
    <property type="project" value="TreeGrafter"/>
</dbReference>
<dbReference type="Gene3D" id="3.20.140.10">
    <property type="entry name" value="nicotinate phosphoribosyltransferase"/>
    <property type="match status" value="1"/>
</dbReference>
<evidence type="ECO:0000256" key="4">
    <source>
        <dbReference type="ARBA" id="ARBA00022553"/>
    </source>
</evidence>
<sequence>MHEAETGLPVAVPSTALFTDQYELTMLQAALRAGTAQRRSVFEVFTRRLPEGRRYGVVAGTGRVLDAVENFRFEDQMLDFLRAGQVVDEPTLEWLADYRFSGDILGYPEGEVYFPGSPLLRVEGTFGECVLLETVILSILNHDSAVAAAASRMAAAAGGRPLIEMGARRTHELAAVAASRAAYVGGFTTTSDLAAGFRYGIPTVGTSAHAFTLLHDTERDAFTAQVESLGGGTTLLVDTYDVAEAVRTAVEVAGPGLGAVRIDSGDLLLVAHRVRQQLDELGAHKTKIVVTSDLDEYAIASLAAAPVDAYGVGTRLVTGSGHPTCSMVYKLVARADSSAPDAPLRPVAKRSLGGKTSIGGAKWAARPLDADGVAEAEVVGSGPVPDELAAHQLQVGLVEGGTVVRREPLQRVRERHLAALARLPMSAMQLSRGEPVLPTEHRRTGA</sequence>
<dbReference type="NCBIfam" id="NF006698">
    <property type="entry name" value="PRK09243.1-5"/>
    <property type="match status" value="1"/>
</dbReference>
<evidence type="ECO:0000256" key="8">
    <source>
        <dbReference type="ARBA" id="ARBA00048668"/>
    </source>
</evidence>
<comment type="pathway">
    <text evidence="1 9">Cofactor biosynthesis; NAD(+) biosynthesis; nicotinate D-ribonucleotide from nicotinate: step 1/1.</text>
</comment>
<evidence type="ECO:0000259" key="10">
    <source>
        <dbReference type="Pfam" id="PF17767"/>
    </source>
</evidence>
<keyword evidence="7 9" id="KW-0808">Transferase</keyword>
<keyword evidence="5 9" id="KW-0436">Ligase</keyword>
<dbReference type="EC" id="6.3.4.21" evidence="3 9"/>
<evidence type="ECO:0000313" key="12">
    <source>
        <dbReference type="Proteomes" id="UP000477722"/>
    </source>
</evidence>
<dbReference type="InterPro" id="IPR036068">
    <property type="entry name" value="Nicotinate_pribotase-like_C"/>
</dbReference>
<dbReference type="PANTHER" id="PTHR11098:SF8">
    <property type="entry name" value="NICOTINATE PHOSPHORIBOSYLTRANSFERASE PNCB1"/>
    <property type="match status" value="1"/>
</dbReference>
<keyword evidence="12" id="KW-1185">Reference proteome</keyword>
<dbReference type="AlphaFoldDB" id="A0A6G4X844"/>
<evidence type="ECO:0000256" key="2">
    <source>
        <dbReference type="ARBA" id="ARBA00010897"/>
    </source>
</evidence>
<dbReference type="GO" id="GO:0005829">
    <property type="term" value="C:cytosol"/>
    <property type="evidence" value="ECO:0007669"/>
    <property type="project" value="TreeGrafter"/>
</dbReference>
<comment type="PTM">
    <text evidence="9">Transiently phosphorylated on a His residue during the reaction cycle. Phosphorylation strongly increases the affinity for substrates and increases the rate of nicotinate D-ribonucleotide production. Dephosphorylation regenerates the low-affinity form of the enzyme, leading to product release.</text>
</comment>
<dbReference type="SUPFAM" id="SSF51690">
    <property type="entry name" value="Nicotinate/Quinolinate PRTase C-terminal domain-like"/>
    <property type="match status" value="1"/>
</dbReference>
<keyword evidence="6 9" id="KW-0662">Pyridine nucleotide biosynthesis</keyword>
<evidence type="ECO:0000256" key="6">
    <source>
        <dbReference type="ARBA" id="ARBA00022642"/>
    </source>
</evidence>
<dbReference type="InterPro" id="IPR013785">
    <property type="entry name" value="Aldolase_TIM"/>
</dbReference>
<comment type="caution">
    <text evidence="11">The sequence shown here is derived from an EMBL/GenBank/DDBJ whole genome shotgun (WGS) entry which is preliminary data.</text>
</comment>
<dbReference type="Gene3D" id="3.20.20.70">
    <property type="entry name" value="Aldolase class I"/>
    <property type="match status" value="1"/>
</dbReference>
<dbReference type="PANTHER" id="PTHR11098">
    <property type="entry name" value="NICOTINATE PHOSPHORIBOSYLTRANSFERASE"/>
    <property type="match status" value="1"/>
</dbReference>
<evidence type="ECO:0000256" key="7">
    <source>
        <dbReference type="ARBA" id="ARBA00022679"/>
    </source>
</evidence>
<dbReference type="SUPFAM" id="SSF54675">
    <property type="entry name" value="Nicotinate/Quinolinate PRTase N-terminal domain-like"/>
    <property type="match status" value="1"/>
</dbReference>
<comment type="similarity">
    <text evidence="2 9">Belongs to the NAPRTase family.</text>
</comment>
<dbReference type="Proteomes" id="UP000477722">
    <property type="component" value="Unassembled WGS sequence"/>
</dbReference>
<comment type="catalytic activity">
    <reaction evidence="8 9">
        <text>5-phospho-alpha-D-ribose 1-diphosphate + nicotinate + ATP + H2O = nicotinate beta-D-ribonucleotide + ADP + phosphate + diphosphate</text>
        <dbReference type="Rhea" id="RHEA:36163"/>
        <dbReference type="ChEBI" id="CHEBI:15377"/>
        <dbReference type="ChEBI" id="CHEBI:30616"/>
        <dbReference type="ChEBI" id="CHEBI:32544"/>
        <dbReference type="ChEBI" id="CHEBI:33019"/>
        <dbReference type="ChEBI" id="CHEBI:43474"/>
        <dbReference type="ChEBI" id="CHEBI:57502"/>
        <dbReference type="ChEBI" id="CHEBI:58017"/>
        <dbReference type="ChEBI" id="CHEBI:456216"/>
        <dbReference type="EC" id="6.3.4.21"/>
    </reaction>
</comment>
<dbReference type="EMBL" id="JAAKZZ010000850">
    <property type="protein sequence ID" value="NGO73695.1"/>
    <property type="molecule type" value="Genomic_DNA"/>
</dbReference>
<dbReference type="InterPro" id="IPR007229">
    <property type="entry name" value="Nic_PRibTrfase-Fam"/>
</dbReference>
<dbReference type="PIRSF" id="PIRSF000484">
    <property type="entry name" value="NAPRT"/>
    <property type="match status" value="1"/>
</dbReference>
<keyword evidence="11" id="KW-0328">Glycosyltransferase</keyword>
<evidence type="ECO:0000256" key="9">
    <source>
        <dbReference type="RuleBase" id="RU365100"/>
    </source>
</evidence>
<reference evidence="11 12" key="1">
    <citation type="submission" date="2020-02" db="EMBL/GenBank/DDBJ databases">
        <title>Whole-genome analyses of novel actinobacteria.</title>
        <authorList>
            <person name="Sahin N."/>
            <person name="Tatar D."/>
        </authorList>
    </citation>
    <scope>NUCLEOTIDE SEQUENCE [LARGE SCALE GENOMIC DNA]</scope>
    <source>
        <strain evidence="11 12">SB3404</strain>
    </source>
</reference>